<dbReference type="GO" id="GO:0009103">
    <property type="term" value="P:lipopolysaccharide biosynthetic process"/>
    <property type="evidence" value="ECO:0007669"/>
    <property type="project" value="UniProtKB-KW"/>
</dbReference>
<evidence type="ECO:0000256" key="2">
    <source>
        <dbReference type="ARBA" id="ARBA00001946"/>
    </source>
</evidence>
<evidence type="ECO:0000256" key="5">
    <source>
        <dbReference type="ARBA" id="ARBA00013066"/>
    </source>
</evidence>
<dbReference type="NCBIfam" id="TIGR01670">
    <property type="entry name" value="KdsC-phosphatas"/>
    <property type="match status" value="1"/>
</dbReference>
<comment type="similarity">
    <text evidence="3">Belongs to the KdsC family.</text>
</comment>
<evidence type="ECO:0000256" key="7">
    <source>
        <dbReference type="ARBA" id="ARBA00022723"/>
    </source>
</evidence>
<dbReference type="EMBL" id="DVFT01000092">
    <property type="protein sequence ID" value="HIQ96140.1"/>
    <property type="molecule type" value="Genomic_DNA"/>
</dbReference>
<dbReference type="GO" id="GO:0019143">
    <property type="term" value="F:3-deoxy-manno-octulosonate-8-phosphatase activity"/>
    <property type="evidence" value="ECO:0007669"/>
    <property type="project" value="UniProtKB-EC"/>
</dbReference>
<dbReference type="PANTHER" id="PTHR21485">
    <property type="entry name" value="HAD SUPERFAMILY MEMBERS CMAS AND KDSC"/>
    <property type="match status" value="1"/>
</dbReference>
<comment type="catalytic activity">
    <reaction evidence="1">
        <text>3-deoxy-alpha-D-manno-2-octulosonate-8-phosphate + H2O = 3-deoxy-alpha-D-manno-oct-2-ulosonate + phosphate</text>
        <dbReference type="Rhea" id="RHEA:11500"/>
        <dbReference type="ChEBI" id="CHEBI:15377"/>
        <dbReference type="ChEBI" id="CHEBI:43474"/>
        <dbReference type="ChEBI" id="CHEBI:85985"/>
        <dbReference type="ChEBI" id="CHEBI:85986"/>
        <dbReference type="EC" id="3.1.3.45"/>
    </reaction>
</comment>
<name>A0A9D1D0H2_9FIRM</name>
<accession>A0A9D1D0H2</accession>
<dbReference type="SFLD" id="SFLDS00003">
    <property type="entry name" value="Haloacid_Dehalogenase"/>
    <property type="match status" value="1"/>
</dbReference>
<evidence type="ECO:0000256" key="6">
    <source>
        <dbReference type="ARBA" id="ARBA00020092"/>
    </source>
</evidence>
<organism evidence="13 14">
    <name type="scientific">Candidatus Limivivens merdigallinarum</name>
    <dbReference type="NCBI Taxonomy" id="2840859"/>
    <lineage>
        <taxon>Bacteria</taxon>
        <taxon>Bacillati</taxon>
        <taxon>Bacillota</taxon>
        <taxon>Clostridia</taxon>
        <taxon>Lachnospirales</taxon>
        <taxon>Lachnospiraceae</taxon>
        <taxon>Lachnospiraceae incertae sedis</taxon>
        <taxon>Candidatus Limivivens</taxon>
    </lineage>
</organism>
<evidence type="ECO:0000256" key="12">
    <source>
        <dbReference type="PIRSR" id="PIRSR006118-2"/>
    </source>
</evidence>
<comment type="cofactor">
    <cofactor evidence="2 12">
        <name>Mg(2+)</name>
        <dbReference type="ChEBI" id="CHEBI:18420"/>
    </cofactor>
</comment>
<keyword evidence="7 12" id="KW-0479">Metal-binding</keyword>
<dbReference type="AlphaFoldDB" id="A0A9D1D0H2"/>
<dbReference type="Gene3D" id="3.40.50.1000">
    <property type="entry name" value="HAD superfamily/HAD-like"/>
    <property type="match status" value="1"/>
</dbReference>
<protein>
    <recommendedName>
        <fullName evidence="6">3-deoxy-D-manno-octulosonate 8-phosphate phosphatase KdsC</fullName>
        <ecNumber evidence="5">3.1.3.45</ecNumber>
    </recommendedName>
    <alternativeName>
        <fullName evidence="11">KDO 8-P phosphatase</fullName>
    </alternativeName>
</protein>
<dbReference type="FunFam" id="3.40.50.1000:FF:000029">
    <property type="entry name" value="3-deoxy-D-manno-octulosonate 8-phosphate phosphatase KdsC"/>
    <property type="match status" value="1"/>
</dbReference>
<keyword evidence="9 12" id="KW-0460">Magnesium</keyword>
<reference evidence="13" key="1">
    <citation type="submission" date="2020-10" db="EMBL/GenBank/DDBJ databases">
        <authorList>
            <person name="Gilroy R."/>
        </authorList>
    </citation>
    <scope>NUCLEOTIDE SEQUENCE</scope>
    <source>
        <strain evidence="13">ChiSjej3B21-11622</strain>
    </source>
</reference>
<dbReference type="Pfam" id="PF00702">
    <property type="entry name" value="Hydrolase"/>
    <property type="match status" value="1"/>
</dbReference>
<dbReference type="InterPro" id="IPR050793">
    <property type="entry name" value="CMP-NeuNAc_synthase"/>
</dbReference>
<dbReference type="GO" id="GO:0046872">
    <property type="term" value="F:metal ion binding"/>
    <property type="evidence" value="ECO:0007669"/>
    <property type="project" value="UniProtKB-KW"/>
</dbReference>
<dbReference type="PIRSF" id="PIRSF006118">
    <property type="entry name" value="KDO8-P_Ptase"/>
    <property type="match status" value="1"/>
</dbReference>
<feature type="binding site" evidence="12">
    <location>
        <position position="16"/>
    </location>
    <ligand>
        <name>substrate</name>
    </ligand>
</feature>
<dbReference type="InterPro" id="IPR023214">
    <property type="entry name" value="HAD_sf"/>
</dbReference>
<dbReference type="CDD" id="cd01630">
    <property type="entry name" value="HAD_KDO-like"/>
    <property type="match status" value="1"/>
</dbReference>
<evidence type="ECO:0000256" key="11">
    <source>
        <dbReference type="ARBA" id="ARBA00031051"/>
    </source>
</evidence>
<evidence type="ECO:0000256" key="9">
    <source>
        <dbReference type="ARBA" id="ARBA00022842"/>
    </source>
</evidence>
<dbReference type="SUPFAM" id="SSF56784">
    <property type="entry name" value="HAD-like"/>
    <property type="match status" value="1"/>
</dbReference>
<dbReference type="SFLD" id="SFLDG01136">
    <property type="entry name" value="C1.6:_Phosphoserine_Phosphatas"/>
    <property type="match status" value="1"/>
</dbReference>
<feature type="binding site" evidence="12">
    <location>
        <position position="107"/>
    </location>
    <ligand>
        <name>Mg(2+)</name>
        <dbReference type="ChEBI" id="CHEBI:18420"/>
    </ligand>
</feature>
<reference evidence="13" key="2">
    <citation type="journal article" date="2021" name="PeerJ">
        <title>Extensive microbial diversity within the chicken gut microbiome revealed by metagenomics and culture.</title>
        <authorList>
            <person name="Gilroy R."/>
            <person name="Ravi A."/>
            <person name="Getino M."/>
            <person name="Pursley I."/>
            <person name="Horton D.L."/>
            <person name="Alikhan N.F."/>
            <person name="Baker D."/>
            <person name="Gharbi K."/>
            <person name="Hall N."/>
            <person name="Watson M."/>
            <person name="Adriaenssens E.M."/>
            <person name="Foster-Nyarko E."/>
            <person name="Jarju S."/>
            <person name="Secka A."/>
            <person name="Antonio M."/>
            <person name="Oren A."/>
            <person name="Chaudhuri R.R."/>
            <person name="La Ragione R."/>
            <person name="Hildebrand F."/>
            <person name="Pallen M.J."/>
        </authorList>
    </citation>
    <scope>NUCLEOTIDE SEQUENCE</scope>
    <source>
        <strain evidence="13">ChiSjej3B21-11622</strain>
    </source>
</reference>
<gene>
    <name evidence="13" type="ORF">IAB26_06230</name>
</gene>
<feature type="binding site" evidence="12">
    <location>
        <position position="14"/>
    </location>
    <ligand>
        <name>Mg(2+)</name>
        <dbReference type="ChEBI" id="CHEBI:18420"/>
    </ligand>
</feature>
<evidence type="ECO:0000256" key="10">
    <source>
        <dbReference type="ARBA" id="ARBA00022985"/>
    </source>
</evidence>
<dbReference type="SFLD" id="SFLDG01138">
    <property type="entry name" value="C1.6.2:_Deoxy-d-mannose-octulo"/>
    <property type="match status" value="1"/>
</dbReference>
<comment type="caution">
    <text evidence="13">The sequence shown here is derived from an EMBL/GenBank/DDBJ whole genome shotgun (WGS) entry which is preliminary data.</text>
</comment>
<evidence type="ECO:0000256" key="4">
    <source>
        <dbReference type="ARBA" id="ARBA00011881"/>
    </source>
</evidence>
<evidence type="ECO:0000313" key="14">
    <source>
        <dbReference type="Proteomes" id="UP000886886"/>
    </source>
</evidence>
<evidence type="ECO:0000256" key="1">
    <source>
        <dbReference type="ARBA" id="ARBA00000898"/>
    </source>
</evidence>
<dbReference type="InterPro" id="IPR036412">
    <property type="entry name" value="HAD-like_sf"/>
</dbReference>
<evidence type="ECO:0000256" key="3">
    <source>
        <dbReference type="ARBA" id="ARBA00005893"/>
    </source>
</evidence>
<proteinExistence type="inferred from homology"/>
<dbReference type="Proteomes" id="UP000886886">
    <property type="component" value="Unassembled WGS sequence"/>
</dbReference>
<evidence type="ECO:0000256" key="8">
    <source>
        <dbReference type="ARBA" id="ARBA00022801"/>
    </source>
</evidence>
<sequence length="171" mass="19377">MEEKLKSIRWLILDVDGTMTDGGVYLNDHGMETKKFNIKDGAGILLARQAGIEPVILTGRESGCVRHRAKELGIRYVFQNVRDKKRFLLEFFERQGIQKEEAAYLGDDLNDLASMKLVGTAVCPRDAAKTVRNHCQYVLEARGGEGAVREFVEMILKERNVLQSCMEELWG</sequence>
<comment type="subunit">
    <text evidence="4">Homotetramer.</text>
</comment>
<keyword evidence="8 13" id="KW-0378">Hydrolase</keyword>
<dbReference type="InterPro" id="IPR010023">
    <property type="entry name" value="KdsC_fam"/>
</dbReference>
<dbReference type="EC" id="3.1.3.45" evidence="5"/>
<evidence type="ECO:0000313" key="13">
    <source>
        <dbReference type="EMBL" id="HIQ96140.1"/>
    </source>
</evidence>
<keyword evidence="10" id="KW-0448">Lipopolysaccharide biosynthesis</keyword>
<dbReference type="PANTHER" id="PTHR21485:SF6">
    <property type="entry name" value="N-ACYLNEURAMINATE CYTIDYLYLTRANSFERASE-RELATED"/>
    <property type="match status" value="1"/>
</dbReference>
<dbReference type="GO" id="GO:0008781">
    <property type="term" value="F:N-acylneuraminate cytidylyltransferase activity"/>
    <property type="evidence" value="ECO:0007669"/>
    <property type="project" value="TreeGrafter"/>
</dbReference>